<evidence type="ECO:0000313" key="1">
    <source>
        <dbReference type="EMBL" id="AAC96853.1"/>
    </source>
</evidence>
<organismHost>
    <name type="scientific">Chlorella</name>
    <dbReference type="NCBI Taxonomy" id="3071"/>
</organismHost>
<dbReference type="EMBL" id="JF411744">
    <property type="protein sequence ID" value="AAC96853.1"/>
    <property type="molecule type" value="Genomic_DNA"/>
</dbReference>
<dbReference type="GeneID" id="918159"/>
<dbReference type="RefSeq" id="NP_048842.1">
    <property type="nucleotide sequence ID" value="NC_000852.5"/>
</dbReference>
<keyword evidence="2" id="KW-1185">Reference proteome</keyword>
<sequence length="152" mass="17807">MVYIETYPAIEGEDNKPFYISKIEHDMMMSLRSFYETHFDGAFLWNSACDWNGDYDDLDYGVETLFKNGDMVGLERDNDGFSFSLRFRNMLVTVFNDVVRIEHDGEHVAVQFEYNDENGDETDEIISKFATLVKSFPTEFDDSEKIMWLKPV</sequence>
<dbReference type="PIR" id="T17988">
    <property type="entry name" value="T17988"/>
</dbReference>
<reference evidence="1 2" key="7">
    <citation type="journal article" date="2000" name="Virology">
        <title>Characterization of a beta-1,3-glucanase encoded by chlorella virus PBCV-1.</title>
        <authorList>
            <person name="Sun L."/>
            <person name="Gurnon J.R."/>
            <person name="Adams B.J."/>
            <person name="Graves M.V."/>
            <person name="Van Etten J.L."/>
        </authorList>
    </citation>
    <scope>NUCLEOTIDE SEQUENCE [LARGE SCALE GENOMIC DNA]</scope>
</reference>
<reference evidence="1 2" key="8">
    <citation type="journal article" date="2010" name="J. Virol.">
        <title>Microarray analysis of Paramecium bursaria chlorella virus 1 transcription.</title>
        <authorList>
            <person name="Yanai-Balser G.M."/>
            <person name="Duncan G.A."/>
            <person name="Eudy J.D."/>
            <person name="Wang D."/>
            <person name="Li X."/>
            <person name="Agarkova I.V."/>
            <person name="Dunigan D.D."/>
            <person name="Van Etten J.L."/>
        </authorList>
    </citation>
    <scope>NUCLEOTIDE SEQUENCE [LARGE SCALE GENOMIC DNA]</scope>
</reference>
<reference evidence="1 2" key="3">
    <citation type="journal article" date="1996" name="Virology">
        <title>Analysis of 94 kb of the chlorella virus PBCV-1 330-kb genome: map positions 88 to 182.</title>
        <authorList>
            <person name="Lu Z."/>
            <person name="Li Y."/>
            <person name="Que Q."/>
            <person name="Kutish G.F."/>
            <person name="Rock D.L."/>
            <person name="Van Etten J.L."/>
        </authorList>
    </citation>
    <scope>NUCLEOTIDE SEQUENCE [LARGE SCALE GENOMIC DNA]</scope>
</reference>
<name>Q98536_PBCV1</name>
<accession>Q98536</accession>
<reference evidence="1 2" key="2">
    <citation type="journal article" date="1995" name="Virology">
        <title>Analysis of 43 kb of the Chlorella virus PBCV-1 330-kb genome: map positions 45 to 88.</title>
        <authorList>
            <person name="Li Y."/>
            <person name="Lu Z."/>
            <person name="Burbank D.E."/>
            <person name="Kutish G.F."/>
            <person name="Rock D.L."/>
            <person name="Van Etten J.L."/>
        </authorList>
    </citation>
    <scope>NUCLEOTIDE SEQUENCE [LARGE SCALE GENOMIC DNA]</scope>
</reference>
<evidence type="ECO:0000313" key="2">
    <source>
        <dbReference type="Proteomes" id="UP000000862"/>
    </source>
</evidence>
<reference evidence="1 2" key="4">
    <citation type="journal article" date="1996" name="Virology">
        <title>Analysis of 76 kb of the chlorella virus PBCV-1 330-kb genome: map positions 182 to 258.</title>
        <authorList>
            <person name="Kutish G.F."/>
            <person name="Li Y."/>
            <person name="Lu Z."/>
            <person name="Furuta M."/>
            <person name="Rock D.L."/>
            <person name="Van Etten J.L."/>
        </authorList>
    </citation>
    <scope>NUCLEOTIDE SEQUENCE [LARGE SCALE GENOMIC DNA]</scope>
</reference>
<reference evidence="1 2" key="6">
    <citation type="journal article" date="1999" name="Virology">
        <title>Chlorella virus PBCV-1 encodes a functional homospermidine synthase.</title>
        <authorList>
            <person name="Kaiser A."/>
            <person name="Vollmert M."/>
            <person name="Tholl D."/>
            <person name="Graves M.V."/>
            <person name="Gurnon J.R."/>
            <person name="Xing W."/>
            <person name="Lisec A.D."/>
            <person name="Nickerson K.W."/>
            <person name="Van Etten J.L."/>
        </authorList>
    </citation>
    <scope>NUCLEOTIDE SEQUENCE [LARGE SCALE GENOMIC DNA]</scope>
</reference>
<gene>
    <name evidence="1" type="primary">A486L</name>
</gene>
<dbReference type="Proteomes" id="UP000000862">
    <property type="component" value="Segment"/>
</dbReference>
<proteinExistence type="predicted"/>
<protein>
    <submittedName>
        <fullName evidence="1">Uncharacterized protein</fullName>
    </submittedName>
</protein>
<dbReference type="KEGG" id="vg:918159"/>
<organism evidence="1 2">
    <name type="scientific">Paramecium bursaria Chlorella virus 1</name>
    <name type="common">PBCV-1</name>
    <dbReference type="NCBI Taxonomy" id="10506"/>
    <lineage>
        <taxon>Viruses</taxon>
        <taxon>Varidnaviria</taxon>
        <taxon>Bamfordvirae</taxon>
        <taxon>Nucleocytoviricota</taxon>
        <taxon>Megaviricetes</taxon>
        <taxon>Algavirales</taxon>
        <taxon>Phycodnaviridae</taxon>
        <taxon>Chlorovirus</taxon>
        <taxon>Chlorovirus vanettense</taxon>
    </lineage>
</organism>
<reference evidence="1 2" key="1">
    <citation type="journal article" date="1995" name="Virology">
        <title>Analysis of 45 kb of DNA located at the left end of the chlorella virus PBCV-1 genome.</title>
        <authorList>
            <person name="Lu Z."/>
            <person name="Li Y."/>
            <person name="Zhang Y."/>
            <person name="Kutish G.F."/>
            <person name="Rock D.L."/>
            <person name="Van Etten J.L."/>
        </authorList>
    </citation>
    <scope>NUCLEOTIDE SEQUENCE [LARGE SCALE GENOMIC DNA]</scope>
</reference>
<reference evidence="1 2" key="5">
    <citation type="journal article" date="1997" name="Virology">
        <title>Analysis of 74 kb of DNA located at the right end of the 330-kb chlorella virus PBCV-1 genome.</title>
        <authorList>
            <person name="Li Y."/>
            <person name="Lu Z."/>
            <person name="Sun L."/>
            <person name="Ropp S."/>
            <person name="Kutish G.F."/>
            <person name="Rock D.L."/>
            <person name="Van Etten J.L."/>
        </authorList>
    </citation>
    <scope>NUCLEOTIDE SEQUENCE [LARGE SCALE GENOMIC DNA]</scope>
</reference>